<dbReference type="STRING" id="1454004.AW11_03768"/>
<evidence type="ECO:0008006" key="3">
    <source>
        <dbReference type="Google" id="ProtNLM"/>
    </source>
</evidence>
<keyword evidence="2" id="KW-1185">Reference proteome</keyword>
<dbReference type="eggNOG" id="ENOG5032YNH">
    <property type="taxonomic scope" value="Bacteria"/>
</dbReference>
<comment type="caution">
    <text evidence="1">The sequence shown here is derived from an EMBL/GenBank/DDBJ whole genome shotgun (WGS) entry which is preliminary data.</text>
</comment>
<organism evidence="1 2">
    <name type="scientific">Accumulibacter regalis</name>
    <dbReference type="NCBI Taxonomy" id="522306"/>
    <lineage>
        <taxon>Bacteria</taxon>
        <taxon>Pseudomonadati</taxon>
        <taxon>Pseudomonadota</taxon>
        <taxon>Betaproteobacteria</taxon>
        <taxon>Candidatus Accumulibacter</taxon>
    </lineage>
</organism>
<protein>
    <recommendedName>
        <fullName evidence="3">Toxin HicA</fullName>
    </recommendedName>
</protein>
<name>A0A011NPD0_ACCRE</name>
<dbReference type="AlphaFoldDB" id="A0A011NPD0"/>
<gene>
    <name evidence="1" type="ORF">AW11_03768</name>
</gene>
<accession>A0A011NPD0</accession>
<reference evidence="1" key="1">
    <citation type="submission" date="2014-02" db="EMBL/GenBank/DDBJ databases">
        <title>Expanding our view of genomic diversity in Candidatus Accumulibacter clades.</title>
        <authorList>
            <person name="Skennerton C.T."/>
            <person name="Barr J.J."/>
            <person name="Slater F.R."/>
            <person name="Bond P.L."/>
            <person name="Tyson G.W."/>
        </authorList>
    </citation>
    <scope>NUCLEOTIDE SEQUENCE [LARGE SCALE GENOMIC DNA]</scope>
</reference>
<dbReference type="EMBL" id="JEMY01000065">
    <property type="protein sequence ID" value="EXI84633.1"/>
    <property type="molecule type" value="Genomic_DNA"/>
</dbReference>
<sequence length="85" mass="9869">MAALPKILDQMRREPANVRFGELKKVCEEYFGKPRQSGTSHAIFKTPWVGDPRINIQDDKGKAKRYQVWQVLTAIDKLEGIRNER</sequence>
<dbReference type="Proteomes" id="UP000022141">
    <property type="component" value="Unassembled WGS sequence"/>
</dbReference>
<evidence type="ECO:0000313" key="2">
    <source>
        <dbReference type="Proteomes" id="UP000022141"/>
    </source>
</evidence>
<proteinExistence type="predicted"/>
<evidence type="ECO:0000313" key="1">
    <source>
        <dbReference type="EMBL" id="EXI84633.1"/>
    </source>
</evidence>